<proteinExistence type="predicted"/>
<accession>A0ABS6EWI1</accession>
<reference evidence="1 2" key="1">
    <citation type="submission" date="2021-06" db="EMBL/GenBank/DDBJ databases">
        <authorList>
            <person name="Sun Q."/>
            <person name="Li D."/>
        </authorList>
    </citation>
    <scope>NUCLEOTIDE SEQUENCE [LARGE SCALE GENOMIC DNA]</scope>
    <source>
        <strain evidence="1 2">MSJ-4</strain>
    </source>
</reference>
<dbReference type="InterPro" id="IPR039421">
    <property type="entry name" value="Type_1_exporter"/>
</dbReference>
<dbReference type="PANTHER" id="PTHR43394:SF1">
    <property type="entry name" value="ATP-BINDING CASSETTE SUB-FAMILY B MEMBER 10, MITOCHONDRIAL"/>
    <property type="match status" value="1"/>
</dbReference>
<keyword evidence="2" id="KW-1185">Reference proteome</keyword>
<protein>
    <submittedName>
        <fullName evidence="1">Uncharacterized protein</fullName>
    </submittedName>
</protein>
<comment type="caution">
    <text evidence="1">The sequence shown here is derived from an EMBL/GenBank/DDBJ whole genome shotgun (WGS) entry which is preliminary data.</text>
</comment>
<sequence>MILDEPTSALDPVAEAQLYSDFANLTEGKTTILISHRLGITSIVDRILVFKDVEIIEDGSHKELLSNNGYYAKMYYAYGL</sequence>
<dbReference type="RefSeq" id="WP_216455741.1">
    <property type="nucleotide sequence ID" value="NZ_JAHLQL010000001.1"/>
</dbReference>
<evidence type="ECO:0000313" key="2">
    <source>
        <dbReference type="Proteomes" id="UP000736583"/>
    </source>
</evidence>
<gene>
    <name evidence="1" type="ORF">KQI89_02290</name>
</gene>
<dbReference type="PANTHER" id="PTHR43394">
    <property type="entry name" value="ATP-DEPENDENT PERMEASE MDL1, MITOCHONDRIAL"/>
    <property type="match status" value="1"/>
</dbReference>
<organism evidence="1 2">
    <name type="scientific">Clostridium simiarum</name>
    <dbReference type="NCBI Taxonomy" id="2841506"/>
    <lineage>
        <taxon>Bacteria</taxon>
        <taxon>Bacillati</taxon>
        <taxon>Bacillota</taxon>
        <taxon>Clostridia</taxon>
        <taxon>Eubacteriales</taxon>
        <taxon>Clostridiaceae</taxon>
        <taxon>Clostridium</taxon>
    </lineage>
</organism>
<name>A0ABS6EWI1_9CLOT</name>
<dbReference type="Proteomes" id="UP000736583">
    <property type="component" value="Unassembled WGS sequence"/>
</dbReference>
<evidence type="ECO:0000313" key="1">
    <source>
        <dbReference type="EMBL" id="MBU5590584.1"/>
    </source>
</evidence>
<dbReference type="EMBL" id="JAHLQL010000001">
    <property type="protein sequence ID" value="MBU5590584.1"/>
    <property type="molecule type" value="Genomic_DNA"/>
</dbReference>